<dbReference type="EMBL" id="QGNZ01000005">
    <property type="protein sequence ID" value="PWS26041.1"/>
    <property type="molecule type" value="Genomic_DNA"/>
</dbReference>
<proteinExistence type="predicted"/>
<gene>
    <name evidence="2" type="ORF">DHW03_18520</name>
</gene>
<evidence type="ECO:0000313" key="3">
    <source>
        <dbReference type="Proteomes" id="UP000245379"/>
    </source>
</evidence>
<evidence type="ECO:0000256" key="1">
    <source>
        <dbReference type="SAM" id="MobiDB-lite"/>
    </source>
</evidence>
<reference evidence="2 3" key="1">
    <citation type="submission" date="2018-05" db="EMBL/GenBank/DDBJ databases">
        <title>Pedobacter paludis sp. nov., isolated from wetland soil.</title>
        <authorList>
            <person name="Zhang Y."/>
            <person name="Wang G."/>
        </authorList>
    </citation>
    <scope>NUCLEOTIDE SEQUENCE [LARGE SCALE GENOMIC DNA]</scope>
    <source>
        <strain evidence="2 3">KCTC22721</strain>
    </source>
</reference>
<dbReference type="AlphaFoldDB" id="A0A317EGU0"/>
<name>A0A317EGU0_9SPHI</name>
<feature type="region of interest" description="Disordered" evidence="1">
    <location>
        <begin position="1"/>
        <end position="25"/>
    </location>
</feature>
<accession>A0A317EGU0</accession>
<keyword evidence="3" id="KW-1185">Reference proteome</keyword>
<protein>
    <submittedName>
        <fullName evidence="2">Uncharacterized protein</fullName>
    </submittedName>
</protein>
<sequence>MPSNSTLPYPTIQEKRSKEPPAQFIKPDNSGSPSFFCWAIAVSRTTAPMKHRTNPFQILIWWRLRKYATIDFPRTL</sequence>
<comment type="caution">
    <text evidence="2">The sequence shown here is derived from an EMBL/GenBank/DDBJ whole genome shotgun (WGS) entry which is preliminary data.</text>
</comment>
<evidence type="ECO:0000313" key="2">
    <source>
        <dbReference type="EMBL" id="PWS26041.1"/>
    </source>
</evidence>
<dbReference type="Proteomes" id="UP000245379">
    <property type="component" value="Unassembled WGS sequence"/>
</dbReference>
<organism evidence="2 3">
    <name type="scientific">Pedobacter yonginense</name>
    <dbReference type="NCBI Taxonomy" id="651869"/>
    <lineage>
        <taxon>Bacteria</taxon>
        <taxon>Pseudomonadati</taxon>
        <taxon>Bacteroidota</taxon>
        <taxon>Sphingobacteriia</taxon>
        <taxon>Sphingobacteriales</taxon>
        <taxon>Sphingobacteriaceae</taxon>
        <taxon>Pedobacter</taxon>
    </lineage>
</organism>